<evidence type="ECO:0000259" key="1">
    <source>
        <dbReference type="Pfam" id="PF12708"/>
    </source>
</evidence>
<name>A0A2K9NJD5_9PROT</name>
<accession>A0A2K9NJD5</accession>
<geneLocation type="plasmid" evidence="2 3">
    <name>unnamed1</name>
</geneLocation>
<sequence length="501" mass="53373">MINWFDIRDYGAVGDGTCIDSPAINRAIQAAAAAGGGAVCVPAGIWLCFSIRLASHVRLHLDAGAIIRAAVPGAMGAYDLPEPNPHNMYQDFGHSHWHNSLIWGEGLTDIAITGPGMIDGHGLTSKGPGAKWAKRKGYFPESMAGMSAAELAAEDPEEAAMQGQGNKAVALKNCTQVTLSDFTLAKGGHFAVLATGVDHLTISRLRIDTDRDGLDLDCVRHCVVSHCRINTPNDDAIVLKSSLALGQVRPTAHVRIHDCHVSGFDPGSMLDGTFRRTQDKAPDQDGMTGRIKLGTESNGGFHDIEITSCTFERSRGLALETVDGGMLTDIRVSDITMREITTAALFIYAGARMRAPEGTPPGGIRGVRIERVRATDVDPRFASIIAGQVGTPVRDVVLSDIDITYRGGLAALNVPVPEKPDAYPEPSMFGPLPAWGLFIRHAAGLRVQGATLSTTQADGRPALWLDDVEAVHFEQVDLNNAAATPPLVCRDVRGLTGEMVP</sequence>
<dbReference type="EMBL" id="CP025613">
    <property type="protein sequence ID" value="AUN33204.1"/>
    <property type="molecule type" value="Genomic_DNA"/>
</dbReference>
<keyword evidence="3" id="KW-1185">Reference proteome</keyword>
<organism evidence="2 3">
    <name type="scientific">Niveispirillum cyanobacteriorum</name>
    <dbReference type="NCBI Taxonomy" id="1612173"/>
    <lineage>
        <taxon>Bacteria</taxon>
        <taxon>Pseudomonadati</taxon>
        <taxon>Pseudomonadota</taxon>
        <taxon>Alphaproteobacteria</taxon>
        <taxon>Rhodospirillales</taxon>
        <taxon>Azospirillaceae</taxon>
        <taxon>Niveispirillum</taxon>
    </lineage>
</organism>
<dbReference type="PANTHER" id="PTHR31339">
    <property type="entry name" value="PECTIN LYASE-RELATED"/>
    <property type="match status" value="1"/>
</dbReference>
<dbReference type="PANTHER" id="PTHR31339:SF9">
    <property type="entry name" value="PLASMIN AND FIBRONECTIN-BINDING PROTEIN A"/>
    <property type="match status" value="1"/>
</dbReference>
<dbReference type="AlphaFoldDB" id="A0A2K9NJD5"/>
<dbReference type="OrthoDB" id="9795222at2"/>
<gene>
    <name evidence="2" type="ORF">C0V82_22745</name>
</gene>
<dbReference type="InterPro" id="IPR024535">
    <property type="entry name" value="RHGA/B-epi-like_pectate_lyase"/>
</dbReference>
<proteinExistence type="predicted"/>
<reference evidence="2 3" key="1">
    <citation type="submission" date="2017-12" db="EMBL/GenBank/DDBJ databases">
        <title>Genomes of bacteria within cyanobacterial aggregates.</title>
        <authorList>
            <person name="Cai H."/>
        </authorList>
    </citation>
    <scope>NUCLEOTIDE SEQUENCE [LARGE SCALE GENOMIC DNA]</scope>
    <source>
        <strain evidence="2 3">TH16</strain>
        <plasmid evidence="2 3">unnamed1</plasmid>
    </source>
</reference>
<dbReference type="RefSeq" id="WP_102114724.1">
    <property type="nucleotide sequence ID" value="NZ_BMGN01000001.1"/>
</dbReference>
<evidence type="ECO:0000313" key="2">
    <source>
        <dbReference type="EMBL" id="AUN33204.1"/>
    </source>
</evidence>
<dbReference type="InterPro" id="IPR051801">
    <property type="entry name" value="GH28_Enzymes"/>
</dbReference>
<dbReference type="InterPro" id="IPR011050">
    <property type="entry name" value="Pectin_lyase_fold/virulence"/>
</dbReference>
<dbReference type="KEGG" id="ncb:C0V82_22745"/>
<dbReference type="Gene3D" id="2.160.20.10">
    <property type="entry name" value="Single-stranded right-handed beta-helix, Pectin lyase-like"/>
    <property type="match status" value="1"/>
</dbReference>
<dbReference type="Proteomes" id="UP000234752">
    <property type="component" value="Plasmid unnamed1"/>
</dbReference>
<evidence type="ECO:0000313" key="3">
    <source>
        <dbReference type="Proteomes" id="UP000234752"/>
    </source>
</evidence>
<dbReference type="SUPFAM" id="SSF51126">
    <property type="entry name" value="Pectin lyase-like"/>
    <property type="match status" value="1"/>
</dbReference>
<protein>
    <submittedName>
        <fullName evidence="2">Exo-poly-alpha-D-galacturonosidase</fullName>
    </submittedName>
</protein>
<keyword evidence="2" id="KW-0614">Plasmid</keyword>
<dbReference type="Pfam" id="PF12708">
    <property type="entry name" value="Pect-lyase_RHGA_epim"/>
    <property type="match status" value="1"/>
</dbReference>
<dbReference type="InterPro" id="IPR012334">
    <property type="entry name" value="Pectin_lyas_fold"/>
</dbReference>
<feature type="domain" description="Rhamnogalacturonase A/B/Epimerase-like pectate lyase" evidence="1">
    <location>
        <begin position="4"/>
        <end position="47"/>
    </location>
</feature>